<keyword evidence="2" id="KW-1185">Reference proteome</keyword>
<reference evidence="1 2" key="1">
    <citation type="submission" date="2023-01" db="EMBL/GenBank/DDBJ databases">
        <authorList>
            <person name="Kreplak J."/>
        </authorList>
    </citation>
    <scope>NUCLEOTIDE SEQUENCE [LARGE SCALE GENOMIC DNA]</scope>
</reference>
<gene>
    <name evidence="1" type="ORF">VFH_I338040</name>
</gene>
<dbReference type="Proteomes" id="UP001157006">
    <property type="component" value="Chromosome 1L"/>
</dbReference>
<accession>A0AAV0YTT4</accession>
<evidence type="ECO:0000313" key="2">
    <source>
        <dbReference type="Proteomes" id="UP001157006"/>
    </source>
</evidence>
<name>A0AAV0YTT4_VICFA</name>
<dbReference type="EMBL" id="OX451736">
    <property type="protein sequence ID" value="CAI8588228.1"/>
    <property type="molecule type" value="Genomic_DNA"/>
</dbReference>
<proteinExistence type="predicted"/>
<organism evidence="1 2">
    <name type="scientific">Vicia faba</name>
    <name type="common">Broad bean</name>
    <name type="synonym">Faba vulgaris</name>
    <dbReference type="NCBI Taxonomy" id="3906"/>
    <lineage>
        <taxon>Eukaryota</taxon>
        <taxon>Viridiplantae</taxon>
        <taxon>Streptophyta</taxon>
        <taxon>Embryophyta</taxon>
        <taxon>Tracheophyta</taxon>
        <taxon>Spermatophyta</taxon>
        <taxon>Magnoliopsida</taxon>
        <taxon>eudicotyledons</taxon>
        <taxon>Gunneridae</taxon>
        <taxon>Pentapetalae</taxon>
        <taxon>rosids</taxon>
        <taxon>fabids</taxon>
        <taxon>Fabales</taxon>
        <taxon>Fabaceae</taxon>
        <taxon>Papilionoideae</taxon>
        <taxon>50 kb inversion clade</taxon>
        <taxon>NPAAA clade</taxon>
        <taxon>Hologalegina</taxon>
        <taxon>IRL clade</taxon>
        <taxon>Fabeae</taxon>
        <taxon>Vicia</taxon>
    </lineage>
</organism>
<evidence type="ECO:0000313" key="1">
    <source>
        <dbReference type="EMBL" id="CAI8588228.1"/>
    </source>
</evidence>
<protein>
    <submittedName>
        <fullName evidence="1">Uncharacterized protein</fullName>
    </submittedName>
</protein>
<sequence length="277" mass="30716">MKGVTAPENVEHVGDMSLLEMNVDNASSSWTLIDWENIWVVLGIGVRWVVPDVGPCLGPVQNILFTSLLNIHGLFRNLLQRRRHRLPTVTQHATCLSPQLGGSYGDLETTRKSILKDDLNMSATILALCLVFKTWGKLLLVASFFQSQLAAVESSNGASFAGSETVETPGKEKEKAFDFMSILQNLKLTVTEMNCYCNNSLPPPATDSSVIIISRSISTTTIHGIGIDKVEDVYRIKNETYLSFVHPSLLYSQKKRQTRRRLGRLRYGGAISGEDET</sequence>
<dbReference type="AlphaFoldDB" id="A0AAV0YTT4"/>